<dbReference type="Proteomes" id="UP000034103">
    <property type="component" value="Chromosome"/>
</dbReference>
<dbReference type="PATRIC" id="fig|1641812.3.peg.2244"/>
<evidence type="ECO:0000313" key="3">
    <source>
        <dbReference type="Proteomes" id="UP000034103"/>
    </source>
</evidence>
<dbReference type="HOGENOM" id="CLU_3235983_0_0_3"/>
<keyword evidence="1" id="KW-0812">Transmembrane</keyword>
<proteinExistence type="predicted"/>
<dbReference type="EMBL" id="CP011304">
    <property type="protein sequence ID" value="AKE64520.1"/>
    <property type="molecule type" value="Genomic_DNA"/>
</dbReference>
<organism evidence="2 3">
    <name type="scientific">Microcystis aeruginosa NIES-2549</name>
    <dbReference type="NCBI Taxonomy" id="1641812"/>
    <lineage>
        <taxon>Bacteria</taxon>
        <taxon>Bacillati</taxon>
        <taxon>Cyanobacteriota</taxon>
        <taxon>Cyanophyceae</taxon>
        <taxon>Oscillatoriophycideae</taxon>
        <taxon>Chroococcales</taxon>
        <taxon>Microcystaceae</taxon>
        <taxon>Microcystis</taxon>
    </lineage>
</organism>
<name>A0A0F6RLA5_MICAE</name>
<feature type="transmembrane region" description="Helical" evidence="1">
    <location>
        <begin position="6"/>
        <end position="24"/>
    </location>
</feature>
<keyword evidence="1" id="KW-1133">Transmembrane helix</keyword>
<protein>
    <submittedName>
        <fullName evidence="2">Uncharacterized protein</fullName>
    </submittedName>
</protein>
<accession>A0A0F6RLA5</accession>
<reference evidence="2 3" key="1">
    <citation type="journal article" date="2015" name="Genome Announc.">
        <title>Complete Genome Sequence of Microcystis aeruginosa NIES-2549, a Bloom-Forming Cyanobacterium from Lake Kasumigaura, Japan.</title>
        <authorList>
            <person name="Yamaguchi H."/>
            <person name="Suzuki S."/>
            <person name="Tanabe Y."/>
            <person name="Osana Y."/>
            <person name="Shimura Y."/>
            <person name="Ishida K."/>
            <person name="Kawachi M."/>
        </authorList>
    </citation>
    <scope>NUCLEOTIDE SEQUENCE [LARGE SCALE GENOMIC DNA]</scope>
    <source>
        <strain evidence="2 3">NIES-2549</strain>
    </source>
</reference>
<evidence type="ECO:0000313" key="2">
    <source>
        <dbReference type="EMBL" id="AKE64520.1"/>
    </source>
</evidence>
<sequence>MEYSASAGIIPVDFFALIVSFWYIKAQSIKSSWEIFLNLVNYY</sequence>
<gene>
    <name evidence="2" type="ORF">MYAER_2172</name>
</gene>
<evidence type="ECO:0000256" key="1">
    <source>
        <dbReference type="SAM" id="Phobius"/>
    </source>
</evidence>
<keyword evidence="1" id="KW-0472">Membrane</keyword>
<dbReference type="AlphaFoldDB" id="A0A0F6RLA5"/>